<dbReference type="EMBL" id="CP126211">
    <property type="protein sequence ID" value="WIA12645.1"/>
    <property type="molecule type" value="Genomic_DNA"/>
</dbReference>
<protein>
    <recommendedName>
        <fullName evidence="2">Histone-lysine N-methyltransferase NSD-like PHD zinc finger domain-containing protein</fullName>
    </recommendedName>
</protein>
<accession>A0ABY8TUA0</accession>
<feature type="region of interest" description="Disordered" evidence="1">
    <location>
        <begin position="75"/>
        <end position="185"/>
    </location>
</feature>
<evidence type="ECO:0000313" key="4">
    <source>
        <dbReference type="Proteomes" id="UP001244341"/>
    </source>
</evidence>
<organism evidence="3 4">
    <name type="scientific">Tetradesmus obliquus</name>
    <name type="common">Green alga</name>
    <name type="synonym">Acutodesmus obliquus</name>
    <dbReference type="NCBI Taxonomy" id="3088"/>
    <lineage>
        <taxon>Eukaryota</taxon>
        <taxon>Viridiplantae</taxon>
        <taxon>Chlorophyta</taxon>
        <taxon>core chlorophytes</taxon>
        <taxon>Chlorophyceae</taxon>
        <taxon>CS clade</taxon>
        <taxon>Sphaeropleales</taxon>
        <taxon>Scenedesmaceae</taxon>
        <taxon>Tetradesmus</taxon>
    </lineage>
</organism>
<feature type="domain" description="Histone-lysine N-methyltransferase NSD-like PHD zinc finger" evidence="2">
    <location>
        <begin position="15"/>
        <end position="71"/>
    </location>
</feature>
<name>A0ABY8TUA0_TETOB</name>
<sequence length="185" mass="19677">MEGIGVDGIHCVSGTCDLCGDTCDANTQELNVLTCTFKNCQDLPYHQDCLEKYLKSIRLERNRKTGFKCPRGCGKGSAHTEPCPGKIDKSHPIHPRNEEQKKKKKAKLPEVMALPAARPVKTKEERKQEKAAAAAAAAAADKAKAAKPTAGGLKAAAPAAAPGSSTAAKEQQQQQQQQSAASRKS</sequence>
<feature type="compositionally biased region" description="Basic and acidic residues" evidence="1">
    <location>
        <begin position="121"/>
        <end position="130"/>
    </location>
</feature>
<keyword evidence="4" id="KW-1185">Reference proteome</keyword>
<dbReference type="Proteomes" id="UP001244341">
    <property type="component" value="Chromosome 4b"/>
</dbReference>
<evidence type="ECO:0000313" key="3">
    <source>
        <dbReference type="EMBL" id="WIA12645.1"/>
    </source>
</evidence>
<gene>
    <name evidence="3" type="ORF">OEZ85_006297</name>
</gene>
<proteinExistence type="predicted"/>
<evidence type="ECO:0000259" key="2">
    <source>
        <dbReference type="Pfam" id="PF22908"/>
    </source>
</evidence>
<evidence type="ECO:0000256" key="1">
    <source>
        <dbReference type="SAM" id="MobiDB-lite"/>
    </source>
</evidence>
<feature type="compositionally biased region" description="Low complexity" evidence="1">
    <location>
        <begin position="131"/>
        <end position="178"/>
    </location>
</feature>
<reference evidence="3 4" key="1">
    <citation type="submission" date="2023-05" db="EMBL/GenBank/DDBJ databases">
        <title>A 100% complete, gapless, phased diploid assembly of the Scenedesmus obliquus UTEX 3031 genome.</title>
        <authorList>
            <person name="Biondi T.C."/>
            <person name="Hanschen E.R."/>
            <person name="Kwon T."/>
            <person name="Eng W."/>
            <person name="Kruse C.P.S."/>
            <person name="Koehler S.I."/>
            <person name="Kunde Y."/>
            <person name="Gleasner C.D."/>
            <person name="You Mak K.T."/>
            <person name="Polle J."/>
            <person name="Hovde B.T."/>
            <person name="Starkenburg S.R."/>
        </authorList>
    </citation>
    <scope>NUCLEOTIDE SEQUENCE [LARGE SCALE GENOMIC DNA]</scope>
    <source>
        <strain evidence="3 4">DOE0152z</strain>
    </source>
</reference>
<dbReference type="Pfam" id="PF22908">
    <property type="entry name" value="PHD_NSD"/>
    <property type="match status" value="1"/>
</dbReference>
<feature type="compositionally biased region" description="Basic and acidic residues" evidence="1">
    <location>
        <begin position="86"/>
        <end position="101"/>
    </location>
</feature>
<dbReference type="InterPro" id="IPR055198">
    <property type="entry name" value="NSD_PHD"/>
</dbReference>